<dbReference type="Proteomes" id="UP001162501">
    <property type="component" value="Chromosome 4"/>
</dbReference>
<name>A0ACB0FBK0_RANTA</name>
<evidence type="ECO:0000313" key="2">
    <source>
        <dbReference type="Proteomes" id="UP001162501"/>
    </source>
</evidence>
<reference evidence="1" key="1">
    <citation type="submission" date="2023-05" db="EMBL/GenBank/DDBJ databases">
        <authorList>
            <consortium name="ELIXIR-Norway"/>
        </authorList>
    </citation>
    <scope>NUCLEOTIDE SEQUENCE</scope>
</reference>
<organism evidence="1 2">
    <name type="scientific">Rangifer tarandus platyrhynchus</name>
    <name type="common">Svalbard reindeer</name>
    <dbReference type="NCBI Taxonomy" id="3082113"/>
    <lineage>
        <taxon>Eukaryota</taxon>
        <taxon>Metazoa</taxon>
        <taxon>Chordata</taxon>
        <taxon>Craniata</taxon>
        <taxon>Vertebrata</taxon>
        <taxon>Euteleostomi</taxon>
        <taxon>Mammalia</taxon>
        <taxon>Eutheria</taxon>
        <taxon>Laurasiatheria</taxon>
        <taxon>Artiodactyla</taxon>
        <taxon>Ruminantia</taxon>
        <taxon>Pecora</taxon>
        <taxon>Cervidae</taxon>
        <taxon>Odocoileinae</taxon>
        <taxon>Rangifer</taxon>
    </lineage>
</organism>
<sequence>MAGQLVLTPVGSGAEARAAGGSARASAAEEASARSRVSSRSPSAGRGITAWARPPSDKTPANKHAEAARSGHAPPNPPPAGAPAASRFRGGNASLSMPCLSECRYGTGADDPQEIPREPPRPRQGPCSPSHDLSLDPPLASRPAAVAFPPADTPRRRDLGRPSAPSSGRFLAFRSVPDLSSPGTSRRRLEKASSSGQQQRPPRSLSSRRRSALSSAGVSRSHQPFHSSQQRKHVTAPAKTLSVTNLWPIRGELPPSRGTLGDVVATPRGGCSAARISRYSSGVRCEA</sequence>
<dbReference type="EMBL" id="OX596088">
    <property type="protein sequence ID" value="CAI9709863.1"/>
    <property type="molecule type" value="Genomic_DNA"/>
</dbReference>
<accession>A0ACB0FBK0</accession>
<evidence type="ECO:0000313" key="1">
    <source>
        <dbReference type="EMBL" id="CAI9709863.1"/>
    </source>
</evidence>
<protein>
    <submittedName>
        <fullName evidence="1">Uncharacterized protein</fullName>
    </submittedName>
</protein>
<gene>
    <name evidence="1" type="ORF">MRATA1EN3_LOCUS21076</name>
</gene>
<proteinExistence type="predicted"/>